<protein>
    <submittedName>
        <fullName evidence="1">Uncharacterized protein</fullName>
    </submittedName>
</protein>
<dbReference type="EMBL" id="KJ716335">
    <property type="protein sequence ID" value="AHZ60296.1"/>
    <property type="molecule type" value="Genomic_DNA"/>
</dbReference>
<keyword evidence="2" id="KW-1185">Reference proteome</keyword>
<dbReference type="KEGG" id="vg:22113275"/>
<reference evidence="1 2" key="1">
    <citation type="journal article" date="2014" name="Arch. Virol.">
        <title>Complete genome sequence of a broad-host-range lytic Dickeya spp. bacteriophage ?D5.</title>
        <authorList>
            <person name="Czajkowski R."/>
            <person name="Ozymko Z."/>
            <person name="Zwirowski S."/>
            <person name="Lojkowska E."/>
        </authorList>
    </citation>
    <scope>NUCLEOTIDE SEQUENCE [LARGE SCALE GENOMIC DNA]</scope>
</reference>
<accession>A0A075E0V8</accession>
<sequence length="78" mass="8019">MATAKFTLSTGTWTQVSDGTSLKTIQVTQGSVYLCDSPTTPSASSPAHTLYQGNIVVLTPPTVGWVKSASSASSIIVS</sequence>
<gene>
    <name evidence="1" type="ORF">DA66_0132</name>
</gene>
<dbReference type="RefSeq" id="YP_009102971.1">
    <property type="nucleotide sequence ID" value="NC_025452.1"/>
</dbReference>
<name>A0A075E0V8_9CAUD</name>
<proteinExistence type="predicted"/>
<organism evidence="1 2">
    <name type="scientific">Dickeya phage RC-2014</name>
    <dbReference type="NCBI Taxonomy" id="1477406"/>
    <lineage>
        <taxon>Viruses</taxon>
        <taxon>Duplodnaviria</taxon>
        <taxon>Heunggongvirae</taxon>
        <taxon>Uroviricota</taxon>
        <taxon>Caudoviricetes</taxon>
        <taxon>Pantevenvirales</taxon>
        <taxon>Ackermannviridae</taxon>
        <taxon>Aglimvirinae</taxon>
        <taxon>Limestonevirus</taxon>
        <taxon>Limestonevirus RC2014</taxon>
    </lineage>
</organism>
<evidence type="ECO:0000313" key="1">
    <source>
        <dbReference type="EMBL" id="AHZ60296.1"/>
    </source>
</evidence>
<dbReference type="GeneID" id="22113275"/>
<evidence type="ECO:0000313" key="2">
    <source>
        <dbReference type="Proteomes" id="UP000028741"/>
    </source>
</evidence>
<dbReference type="Proteomes" id="UP000028741">
    <property type="component" value="Segment"/>
</dbReference>